<organism evidence="1 2">
    <name type="scientific">Cryptolaemus montrouzieri</name>
    <dbReference type="NCBI Taxonomy" id="559131"/>
    <lineage>
        <taxon>Eukaryota</taxon>
        <taxon>Metazoa</taxon>
        <taxon>Ecdysozoa</taxon>
        <taxon>Arthropoda</taxon>
        <taxon>Hexapoda</taxon>
        <taxon>Insecta</taxon>
        <taxon>Pterygota</taxon>
        <taxon>Neoptera</taxon>
        <taxon>Endopterygota</taxon>
        <taxon>Coleoptera</taxon>
        <taxon>Polyphaga</taxon>
        <taxon>Cucujiformia</taxon>
        <taxon>Coccinelloidea</taxon>
        <taxon>Coccinellidae</taxon>
        <taxon>Scymninae</taxon>
        <taxon>Scymnini</taxon>
        <taxon>Cryptolaemus</taxon>
    </lineage>
</organism>
<reference evidence="1 2" key="1">
    <citation type="journal article" date="2021" name="BMC Biol.">
        <title>Horizontally acquired antibacterial genes associated with adaptive radiation of ladybird beetles.</title>
        <authorList>
            <person name="Li H.S."/>
            <person name="Tang X.F."/>
            <person name="Huang Y.H."/>
            <person name="Xu Z.Y."/>
            <person name="Chen M.L."/>
            <person name="Du X.Y."/>
            <person name="Qiu B.Y."/>
            <person name="Chen P.T."/>
            <person name="Zhang W."/>
            <person name="Slipinski A."/>
            <person name="Escalona H.E."/>
            <person name="Waterhouse R.M."/>
            <person name="Zwick A."/>
            <person name="Pang H."/>
        </authorList>
    </citation>
    <scope>NUCLEOTIDE SEQUENCE [LARGE SCALE GENOMIC DNA]</scope>
    <source>
        <strain evidence="1">SYSU2018</strain>
    </source>
</reference>
<proteinExistence type="predicted"/>
<evidence type="ECO:0000313" key="1">
    <source>
        <dbReference type="EMBL" id="KAL3282140.1"/>
    </source>
</evidence>
<sequence>MVAEVRDEYVRLKSEYKKRTELAKFTYYENKINSSSNKSKEVWDLVNLSLGRTKQKDSIQLNVDGEIVTDAVTTANKFGQCFSSVAEEKLAATGSRAGDVRDTCAEAGSTNTMFFGEVSYE</sequence>
<gene>
    <name evidence="1" type="ORF">HHI36_005335</name>
</gene>
<evidence type="ECO:0000313" key="2">
    <source>
        <dbReference type="Proteomes" id="UP001516400"/>
    </source>
</evidence>
<dbReference type="AlphaFoldDB" id="A0ABD2NVD3"/>
<dbReference type="EMBL" id="JABFTP020000144">
    <property type="protein sequence ID" value="KAL3282140.1"/>
    <property type="molecule type" value="Genomic_DNA"/>
</dbReference>
<name>A0ABD2NVD3_9CUCU</name>
<accession>A0ABD2NVD3</accession>
<dbReference type="Proteomes" id="UP001516400">
    <property type="component" value="Unassembled WGS sequence"/>
</dbReference>
<protein>
    <submittedName>
        <fullName evidence="1">Uncharacterized protein</fullName>
    </submittedName>
</protein>
<keyword evidence="2" id="KW-1185">Reference proteome</keyword>
<comment type="caution">
    <text evidence="1">The sequence shown here is derived from an EMBL/GenBank/DDBJ whole genome shotgun (WGS) entry which is preliminary data.</text>
</comment>